<dbReference type="GO" id="GO:0009055">
    <property type="term" value="F:electron transfer activity"/>
    <property type="evidence" value="ECO:0007669"/>
    <property type="project" value="TreeGrafter"/>
</dbReference>
<reference evidence="8 9" key="1">
    <citation type="submission" date="2016-03" db="EMBL/GenBank/DDBJ databases">
        <authorList>
            <person name="Ploux O."/>
        </authorList>
    </citation>
    <scope>NUCLEOTIDE SEQUENCE [LARGE SCALE GENOMIC DNA]</scope>
    <source>
        <strain evidence="8 9">BER2</strain>
    </source>
</reference>
<keyword evidence="3" id="KW-1003">Cell membrane</keyword>
<dbReference type="EMBL" id="LUKF01000020">
    <property type="protein sequence ID" value="KYG60446.1"/>
    <property type="molecule type" value="Genomic_DNA"/>
</dbReference>
<evidence type="ECO:0000256" key="3">
    <source>
        <dbReference type="ARBA" id="ARBA00022475"/>
    </source>
</evidence>
<keyword evidence="6 7" id="KW-0472">Membrane</keyword>
<feature type="transmembrane region" description="Helical" evidence="7">
    <location>
        <begin position="59"/>
        <end position="78"/>
    </location>
</feature>
<evidence type="ECO:0000256" key="5">
    <source>
        <dbReference type="ARBA" id="ARBA00022989"/>
    </source>
</evidence>
<keyword evidence="5 7" id="KW-1133">Transmembrane helix</keyword>
<protein>
    <submittedName>
        <fullName evidence="8">Cytochrome BD ubiquinol oxidase subunit II</fullName>
    </submittedName>
</protein>
<name>A0A150WBX7_BDEBC</name>
<keyword evidence="4 7" id="KW-0812">Transmembrane</keyword>
<dbReference type="GO" id="GO:0005886">
    <property type="term" value="C:plasma membrane"/>
    <property type="evidence" value="ECO:0007669"/>
    <property type="project" value="UniProtKB-SubCell"/>
</dbReference>
<comment type="similarity">
    <text evidence="2">Belongs to the cytochrome ubiquinol oxidase subunit 2 family.</text>
</comment>
<dbReference type="Pfam" id="PF02322">
    <property type="entry name" value="Cyt_bd_oxida_II"/>
    <property type="match status" value="1"/>
</dbReference>
<feature type="transmembrane region" description="Helical" evidence="7">
    <location>
        <begin position="234"/>
        <end position="252"/>
    </location>
</feature>
<organism evidence="8 9">
    <name type="scientific">Bdellovibrio bacteriovorus</name>
    <dbReference type="NCBI Taxonomy" id="959"/>
    <lineage>
        <taxon>Bacteria</taxon>
        <taxon>Pseudomonadati</taxon>
        <taxon>Bdellovibrionota</taxon>
        <taxon>Bdellovibrionia</taxon>
        <taxon>Bdellovibrionales</taxon>
        <taxon>Pseudobdellovibrionaceae</taxon>
        <taxon>Bdellovibrio</taxon>
    </lineage>
</organism>
<dbReference type="GO" id="GO:0070069">
    <property type="term" value="C:cytochrome complex"/>
    <property type="evidence" value="ECO:0007669"/>
    <property type="project" value="TreeGrafter"/>
</dbReference>
<evidence type="ECO:0000256" key="6">
    <source>
        <dbReference type="ARBA" id="ARBA00023136"/>
    </source>
</evidence>
<sequence length="337" mass="37423">MIEILLFFIGASLLLYVLFGGADYGAGILELLPAGSLRDSQKKVINDAMGPVWEANHMWLILVVVILFMGFPSIFTLLMTSLHIPMVALLFGIVVRGCAFTFRHYDAVQAPQSQNVYTVLFGTSSLWTAMWLGIIAGSLNRGLIDPLSTDFHEAYIAPWWGLYPFCMGIFVVCIFAFLASVYLIGETENLDLKKMFIKRAFILNYLVVLSGAFVFAASADERTPLFADFFESKITMAIMIAATALFIALWFFIRKRQTLLTRTVAAGQITLILAGWYVLNAPNALLTAQGPVSFYEAAAPLATLWQLVMALLVGSLFIFPSLFYLMKVFKTGTTEEM</sequence>
<feature type="transmembrane region" description="Helical" evidence="7">
    <location>
        <begin position="299"/>
        <end position="325"/>
    </location>
</feature>
<dbReference type="GO" id="GO:0019646">
    <property type="term" value="P:aerobic electron transport chain"/>
    <property type="evidence" value="ECO:0007669"/>
    <property type="project" value="TreeGrafter"/>
</dbReference>
<dbReference type="InterPro" id="IPR003317">
    <property type="entry name" value="Cyt-d_oxidase_su2"/>
</dbReference>
<feature type="transmembrane region" description="Helical" evidence="7">
    <location>
        <begin position="259"/>
        <end position="279"/>
    </location>
</feature>
<evidence type="ECO:0000256" key="1">
    <source>
        <dbReference type="ARBA" id="ARBA00004651"/>
    </source>
</evidence>
<dbReference type="RefSeq" id="WP_063245206.1">
    <property type="nucleotide sequence ID" value="NZ_LUKF01000020.1"/>
</dbReference>
<dbReference type="Proteomes" id="UP000075391">
    <property type="component" value="Unassembled WGS sequence"/>
</dbReference>
<dbReference type="GO" id="GO:0016682">
    <property type="term" value="F:oxidoreductase activity, acting on diphenols and related substances as donors, oxygen as acceptor"/>
    <property type="evidence" value="ECO:0007669"/>
    <property type="project" value="TreeGrafter"/>
</dbReference>
<proteinExistence type="inferred from homology"/>
<comment type="subcellular location">
    <subcellularLocation>
        <location evidence="1">Cell membrane</location>
        <topology evidence="1">Multi-pass membrane protein</topology>
    </subcellularLocation>
</comment>
<gene>
    <name evidence="8" type="ORF">AZI85_13350</name>
</gene>
<feature type="transmembrane region" description="Helical" evidence="7">
    <location>
        <begin position="6"/>
        <end position="32"/>
    </location>
</feature>
<comment type="caution">
    <text evidence="8">The sequence shown here is derived from an EMBL/GenBank/DDBJ whole genome shotgun (WGS) entry which is preliminary data.</text>
</comment>
<dbReference type="PANTHER" id="PTHR43141">
    <property type="entry name" value="CYTOCHROME BD2 SUBUNIT II"/>
    <property type="match status" value="1"/>
</dbReference>
<dbReference type="OrthoDB" id="9776710at2"/>
<dbReference type="AlphaFoldDB" id="A0A150WBX7"/>
<evidence type="ECO:0000256" key="2">
    <source>
        <dbReference type="ARBA" id="ARBA00007543"/>
    </source>
</evidence>
<feature type="transmembrane region" description="Helical" evidence="7">
    <location>
        <begin position="159"/>
        <end position="184"/>
    </location>
</feature>
<dbReference type="PANTHER" id="PTHR43141:SF4">
    <property type="entry name" value="CYTOCHROME BD2 SUBUNIT II"/>
    <property type="match status" value="1"/>
</dbReference>
<evidence type="ECO:0000256" key="4">
    <source>
        <dbReference type="ARBA" id="ARBA00022692"/>
    </source>
</evidence>
<evidence type="ECO:0000313" key="8">
    <source>
        <dbReference type="EMBL" id="KYG60446.1"/>
    </source>
</evidence>
<accession>A0A150WBX7</accession>
<evidence type="ECO:0000313" key="9">
    <source>
        <dbReference type="Proteomes" id="UP000075391"/>
    </source>
</evidence>
<feature type="transmembrane region" description="Helical" evidence="7">
    <location>
        <begin position="196"/>
        <end position="219"/>
    </location>
</feature>
<evidence type="ECO:0000256" key="7">
    <source>
        <dbReference type="SAM" id="Phobius"/>
    </source>
</evidence>
<feature type="transmembrane region" description="Helical" evidence="7">
    <location>
        <begin position="117"/>
        <end position="139"/>
    </location>
</feature>